<evidence type="ECO:0000313" key="1">
    <source>
        <dbReference type="EMBL" id="MSS16107.1"/>
    </source>
</evidence>
<dbReference type="AlphaFoldDB" id="A0A6L5X921"/>
<keyword evidence="2" id="KW-1185">Reference proteome</keyword>
<proteinExistence type="predicted"/>
<comment type="caution">
    <text evidence="1">The sequence shown here is derived from an EMBL/GenBank/DDBJ whole genome shotgun (WGS) entry which is preliminary data.</text>
</comment>
<dbReference type="RefSeq" id="WP_154527536.1">
    <property type="nucleotide sequence ID" value="NZ_VULZ01000023.1"/>
</dbReference>
<organism evidence="1 2">
    <name type="scientific">Porcincola intestinalis</name>
    <dbReference type="NCBI Taxonomy" id="2606632"/>
    <lineage>
        <taxon>Bacteria</taxon>
        <taxon>Bacillati</taxon>
        <taxon>Bacillota</taxon>
        <taxon>Clostridia</taxon>
        <taxon>Lachnospirales</taxon>
        <taxon>Lachnospiraceae</taxon>
        <taxon>Porcincola</taxon>
    </lineage>
</organism>
<accession>A0A6L5X921</accession>
<dbReference type="EMBL" id="VULZ01000023">
    <property type="protein sequence ID" value="MSS16107.1"/>
    <property type="molecule type" value="Genomic_DNA"/>
</dbReference>
<gene>
    <name evidence="1" type="ORF">FYJ35_13930</name>
</gene>
<dbReference type="Proteomes" id="UP000481852">
    <property type="component" value="Unassembled WGS sequence"/>
</dbReference>
<evidence type="ECO:0008006" key="3">
    <source>
        <dbReference type="Google" id="ProtNLM"/>
    </source>
</evidence>
<name>A0A6L5X921_9FIRM</name>
<evidence type="ECO:0000313" key="2">
    <source>
        <dbReference type="Proteomes" id="UP000481852"/>
    </source>
</evidence>
<protein>
    <recommendedName>
        <fullName evidence="3">Phage tail sheath protein</fullName>
    </recommendedName>
</protein>
<reference evidence="1 2" key="1">
    <citation type="submission" date="2019-08" db="EMBL/GenBank/DDBJ databases">
        <title>In-depth cultivation of the pig gut microbiome towards novel bacterial diversity and tailored functional studies.</title>
        <authorList>
            <person name="Wylensek D."/>
            <person name="Hitch T.C.A."/>
            <person name="Clavel T."/>
        </authorList>
    </citation>
    <scope>NUCLEOTIDE SEQUENCE [LARGE SCALE GENOMIC DNA]</scope>
    <source>
        <strain evidence="1 2">Oil+RF-744-WCA-WT-11</strain>
    </source>
</reference>
<sequence length="489" mass="52473">MAEFKHGAYGEINVVGTRVVEKSQNAIVCVGTAPVHMVAGGAKNVNVPIVVNNEAEAMKLFGYSDDWGSYTLCELIHVFFKKMGVGPAVFINVFDPAKHKASDVTSVTKTPENGAVVLTDADKIITDTITVKAASVTKTDYTVSTNFSKNTVTISETTTGALGTSALTITYNAADPSAVTDVDVIGTTDNLGLNTGMYAIRNVEQKTGYIPSFIVAPGFSSHPAVHAAMCQNSSKINSHWDAFVLADLPIVDSKGTAVTLDTAATFKAANGYNKENERVYYPLVSGTDGNKYHLSSLAAANFLSLLIAHDGIPYYTESNTDCGLISNLYFGEDSVGRVIDDHIINEKLNKYGITSAAYVGGRWAIWGASSADYTPDNATQINTAATNLMMLYYISNDFQRRRALYVDQPLSPNDIKQIASEEQTRLDALVSIGALTYGNVVLNASADANSDIIGDWKFAFSVTTTPLAKSLTAVVTWTDDGFKTYYETA</sequence>